<keyword evidence="2" id="KW-0808">Transferase</keyword>
<keyword evidence="3" id="KW-1185">Reference proteome</keyword>
<dbReference type="AlphaFoldDB" id="A0A1H1XE83"/>
<dbReference type="Proteomes" id="UP000199597">
    <property type="component" value="Chromosome I"/>
</dbReference>
<feature type="domain" description="N-acetyltransferase" evidence="1">
    <location>
        <begin position="20"/>
        <end position="185"/>
    </location>
</feature>
<dbReference type="GO" id="GO:0005737">
    <property type="term" value="C:cytoplasm"/>
    <property type="evidence" value="ECO:0007669"/>
    <property type="project" value="TreeGrafter"/>
</dbReference>
<dbReference type="GO" id="GO:1990189">
    <property type="term" value="F:protein N-terminal-serine acetyltransferase activity"/>
    <property type="evidence" value="ECO:0007669"/>
    <property type="project" value="TreeGrafter"/>
</dbReference>
<dbReference type="GO" id="GO:0008999">
    <property type="term" value="F:protein-N-terminal-alanine acetyltransferase activity"/>
    <property type="evidence" value="ECO:0007669"/>
    <property type="project" value="TreeGrafter"/>
</dbReference>
<evidence type="ECO:0000313" key="2">
    <source>
        <dbReference type="EMBL" id="SDT07613.1"/>
    </source>
</evidence>
<dbReference type="PANTHER" id="PTHR43441:SF10">
    <property type="entry name" value="ACETYLTRANSFERASE"/>
    <property type="match status" value="1"/>
</dbReference>
<reference evidence="3" key="1">
    <citation type="submission" date="2016-10" db="EMBL/GenBank/DDBJ databases">
        <authorList>
            <person name="Varghese N."/>
            <person name="Submissions S."/>
        </authorList>
    </citation>
    <scope>NUCLEOTIDE SEQUENCE [LARGE SCALE GENOMIC DNA]</scope>
    <source>
        <strain evidence="3">DSM 23676</strain>
    </source>
</reference>
<dbReference type="SUPFAM" id="SSF55729">
    <property type="entry name" value="Acyl-CoA N-acyltransferases (Nat)"/>
    <property type="match status" value="1"/>
</dbReference>
<dbReference type="PANTHER" id="PTHR43441">
    <property type="entry name" value="RIBOSOMAL-PROTEIN-SERINE ACETYLTRANSFERASE"/>
    <property type="match status" value="1"/>
</dbReference>
<dbReference type="InterPro" id="IPR016181">
    <property type="entry name" value="Acyl_CoA_acyltransferase"/>
</dbReference>
<proteinExistence type="predicted"/>
<dbReference type="InterPro" id="IPR051908">
    <property type="entry name" value="Ribosomal_N-acetyltransferase"/>
</dbReference>
<accession>A0A1H1XE83</accession>
<dbReference type="PROSITE" id="PS51186">
    <property type="entry name" value="GNAT"/>
    <property type="match status" value="1"/>
</dbReference>
<sequence>MCASHQLPPWPATDPEFGAFRLRRVELRDADMARDLSTDPYVPLTGTLPGNASREEAESWVRRQQGRHAEGRGFSFTIAKRSDDEAVGHCGLWLKDLADGRADAGYGIAPSSRRSGYATEALIALTKFAWTIPGLSRVELFIEPGNTGSLRTADRAGYVRERVLAEQQEIGGTRRDMVVFAAPLPLS</sequence>
<dbReference type="Gene3D" id="3.40.630.30">
    <property type="match status" value="1"/>
</dbReference>
<gene>
    <name evidence="2" type="ORF">SAMN04489752_3291</name>
</gene>
<organism evidence="2 3">
    <name type="scientific">Brevibacterium siliguriense</name>
    <dbReference type="NCBI Taxonomy" id="1136497"/>
    <lineage>
        <taxon>Bacteria</taxon>
        <taxon>Bacillati</taxon>
        <taxon>Actinomycetota</taxon>
        <taxon>Actinomycetes</taxon>
        <taxon>Micrococcales</taxon>
        <taxon>Brevibacteriaceae</taxon>
        <taxon>Brevibacterium</taxon>
    </lineage>
</organism>
<evidence type="ECO:0000313" key="3">
    <source>
        <dbReference type="Proteomes" id="UP000199597"/>
    </source>
</evidence>
<evidence type="ECO:0000259" key="1">
    <source>
        <dbReference type="PROSITE" id="PS51186"/>
    </source>
</evidence>
<dbReference type="STRING" id="1136497.SAMN04489752_3291"/>
<dbReference type="InterPro" id="IPR000182">
    <property type="entry name" value="GNAT_dom"/>
</dbReference>
<dbReference type="Pfam" id="PF13302">
    <property type="entry name" value="Acetyltransf_3"/>
    <property type="match status" value="1"/>
</dbReference>
<name>A0A1H1XE83_9MICO</name>
<dbReference type="EMBL" id="LT629766">
    <property type="protein sequence ID" value="SDT07613.1"/>
    <property type="molecule type" value="Genomic_DNA"/>
</dbReference>
<protein>
    <submittedName>
        <fullName evidence="2">Protein N-acetyltransferase, RimJ/RimL family</fullName>
    </submittedName>
</protein>